<evidence type="ECO:0000256" key="1">
    <source>
        <dbReference type="SAM" id="Phobius"/>
    </source>
</evidence>
<keyword evidence="1" id="KW-0472">Membrane</keyword>
<organism evidence="2 3">
    <name type="scientific">Halalkaliarchaeum desulfuricum</name>
    <dbReference type="NCBI Taxonomy" id="2055893"/>
    <lineage>
        <taxon>Archaea</taxon>
        <taxon>Methanobacteriati</taxon>
        <taxon>Methanobacteriota</taxon>
        <taxon>Stenosarchaea group</taxon>
        <taxon>Halobacteria</taxon>
        <taxon>Halobacteriales</taxon>
        <taxon>Haloferacaceae</taxon>
        <taxon>Halalkaliarchaeum</taxon>
    </lineage>
</organism>
<keyword evidence="1" id="KW-0812">Transmembrane</keyword>
<gene>
    <name evidence="2" type="ORF">AArcSl_1720</name>
</gene>
<dbReference type="OrthoDB" id="328135at2157"/>
<sequence length="69" mass="8079">MTDWKERIRQLAPHWAAMFILMIGVLAVIEAYVMTLSFWQSLVIVFIIGFGYPPVVRRLGYAPPVWQRQ</sequence>
<dbReference type="EMBL" id="CP025066">
    <property type="protein sequence ID" value="AUX09348.1"/>
    <property type="molecule type" value="Genomic_DNA"/>
</dbReference>
<evidence type="ECO:0000313" key="2">
    <source>
        <dbReference type="EMBL" id="AUX09348.1"/>
    </source>
</evidence>
<keyword evidence="3" id="KW-1185">Reference proteome</keyword>
<dbReference type="RefSeq" id="WP_119817795.1">
    <property type="nucleotide sequence ID" value="NZ_CP025066.1"/>
</dbReference>
<accession>A0A343TJS6</accession>
<proteinExistence type="predicted"/>
<protein>
    <submittedName>
        <fullName evidence="2">Uncharacterized protein</fullName>
    </submittedName>
</protein>
<dbReference type="GeneID" id="37878075"/>
<keyword evidence="1" id="KW-1133">Transmembrane helix</keyword>
<dbReference type="Proteomes" id="UP000263012">
    <property type="component" value="Chromosome"/>
</dbReference>
<name>A0A343TJS6_9EURY</name>
<dbReference type="AlphaFoldDB" id="A0A343TJS6"/>
<dbReference type="KEGG" id="hdf:AArcSl_1720"/>
<evidence type="ECO:0000313" key="3">
    <source>
        <dbReference type="Proteomes" id="UP000263012"/>
    </source>
</evidence>
<reference evidence="3" key="1">
    <citation type="submission" date="2017-11" db="EMBL/GenBank/DDBJ databases">
        <title>Phenotypic and genomic properties of facultatively anaerobic sulfur-reducing natronoarchaea from hypersaline soda lakes.</title>
        <authorList>
            <person name="Sorokin D.Y."/>
            <person name="Kublanov I.V."/>
            <person name="Roman P."/>
            <person name="Sinninghe Damste J.S."/>
            <person name="Golyshin P.N."/>
            <person name="Rojo D."/>
            <person name="Ciordia S."/>
            <person name="Mena M.D.C."/>
            <person name="Ferrer M."/>
            <person name="Messina E."/>
            <person name="Smedile F."/>
            <person name="La Spada G."/>
            <person name="La Cono V."/>
            <person name="Yakimov M.M."/>
        </authorList>
    </citation>
    <scope>NUCLEOTIDE SEQUENCE [LARGE SCALE GENOMIC DNA]</scope>
    <source>
        <strain evidence="3">AArc-Sl</strain>
    </source>
</reference>
<feature type="transmembrane region" description="Helical" evidence="1">
    <location>
        <begin position="38"/>
        <end position="56"/>
    </location>
</feature>
<feature type="transmembrane region" description="Helical" evidence="1">
    <location>
        <begin position="12"/>
        <end position="32"/>
    </location>
</feature>